<comment type="caution">
    <text evidence="1">The sequence shown here is derived from an EMBL/GenBank/DDBJ whole genome shotgun (WGS) entry which is preliminary data.</text>
</comment>
<dbReference type="Proteomes" id="UP001432322">
    <property type="component" value="Unassembled WGS sequence"/>
</dbReference>
<organism evidence="1 2">
    <name type="scientific">Pristionchus fissidentatus</name>
    <dbReference type="NCBI Taxonomy" id="1538716"/>
    <lineage>
        <taxon>Eukaryota</taxon>
        <taxon>Metazoa</taxon>
        <taxon>Ecdysozoa</taxon>
        <taxon>Nematoda</taxon>
        <taxon>Chromadorea</taxon>
        <taxon>Rhabditida</taxon>
        <taxon>Rhabditina</taxon>
        <taxon>Diplogasteromorpha</taxon>
        <taxon>Diplogasteroidea</taxon>
        <taxon>Neodiplogasteridae</taxon>
        <taxon>Pristionchus</taxon>
    </lineage>
</organism>
<name>A0AAV5VAY4_9BILA</name>
<evidence type="ECO:0000313" key="2">
    <source>
        <dbReference type="Proteomes" id="UP001432322"/>
    </source>
</evidence>
<protein>
    <submittedName>
        <fullName evidence="1">Uncharacterized protein</fullName>
    </submittedName>
</protein>
<keyword evidence="2" id="KW-1185">Reference proteome</keyword>
<dbReference type="EMBL" id="BTSY01000002">
    <property type="protein sequence ID" value="GMT15060.1"/>
    <property type="molecule type" value="Genomic_DNA"/>
</dbReference>
<accession>A0AAV5VAY4</accession>
<evidence type="ECO:0000313" key="1">
    <source>
        <dbReference type="EMBL" id="GMT15060.1"/>
    </source>
</evidence>
<proteinExistence type="predicted"/>
<dbReference type="AlphaFoldDB" id="A0AAV5VAY4"/>
<sequence length="69" mass="8223">MNPMMSSHRINRFSSFSMRFSEGRFTHDRCLKEMNETSRVRDDVTRCTTQFIPTSPVSQDLFFQKLLRS</sequence>
<reference evidence="1" key="1">
    <citation type="submission" date="2023-10" db="EMBL/GenBank/DDBJ databases">
        <title>Genome assembly of Pristionchus species.</title>
        <authorList>
            <person name="Yoshida K."/>
            <person name="Sommer R.J."/>
        </authorList>
    </citation>
    <scope>NUCLEOTIDE SEQUENCE</scope>
    <source>
        <strain evidence="1">RS5133</strain>
    </source>
</reference>
<gene>
    <name evidence="1" type="ORF">PFISCL1PPCAC_6357</name>
</gene>